<evidence type="ECO:0000256" key="2">
    <source>
        <dbReference type="SAM" id="MobiDB-lite"/>
    </source>
</evidence>
<evidence type="ECO:0000313" key="3">
    <source>
        <dbReference type="EMBL" id="GFZ11302.1"/>
    </source>
</evidence>
<feature type="compositionally biased region" description="Basic and acidic residues" evidence="2">
    <location>
        <begin position="596"/>
        <end position="609"/>
    </location>
</feature>
<reference evidence="3 4" key="1">
    <citation type="submission" date="2019-07" db="EMBL/GenBank/DDBJ databases">
        <title>De Novo Assembly of kiwifruit Actinidia rufa.</title>
        <authorList>
            <person name="Sugita-Konishi S."/>
            <person name="Sato K."/>
            <person name="Mori E."/>
            <person name="Abe Y."/>
            <person name="Kisaki G."/>
            <person name="Hamano K."/>
            <person name="Suezawa K."/>
            <person name="Otani M."/>
            <person name="Fukuda T."/>
            <person name="Manabe T."/>
            <person name="Gomi K."/>
            <person name="Tabuchi M."/>
            <person name="Akimitsu K."/>
            <person name="Kataoka I."/>
        </authorList>
    </citation>
    <scope>NUCLEOTIDE SEQUENCE [LARGE SCALE GENOMIC DNA]</scope>
    <source>
        <strain evidence="4">cv. Fuchu</strain>
    </source>
</reference>
<dbReference type="OrthoDB" id="1939135at2759"/>
<feature type="compositionally biased region" description="Basic and acidic residues" evidence="2">
    <location>
        <begin position="117"/>
        <end position="127"/>
    </location>
</feature>
<dbReference type="Proteomes" id="UP000585474">
    <property type="component" value="Unassembled WGS sequence"/>
</dbReference>
<organism evidence="3 4">
    <name type="scientific">Actinidia rufa</name>
    <dbReference type="NCBI Taxonomy" id="165716"/>
    <lineage>
        <taxon>Eukaryota</taxon>
        <taxon>Viridiplantae</taxon>
        <taxon>Streptophyta</taxon>
        <taxon>Embryophyta</taxon>
        <taxon>Tracheophyta</taxon>
        <taxon>Spermatophyta</taxon>
        <taxon>Magnoliopsida</taxon>
        <taxon>eudicotyledons</taxon>
        <taxon>Gunneridae</taxon>
        <taxon>Pentapetalae</taxon>
        <taxon>asterids</taxon>
        <taxon>Ericales</taxon>
        <taxon>Actinidiaceae</taxon>
        <taxon>Actinidia</taxon>
    </lineage>
</organism>
<dbReference type="AlphaFoldDB" id="A0A7J0GKK5"/>
<feature type="coiled-coil region" evidence="1">
    <location>
        <begin position="734"/>
        <end position="761"/>
    </location>
</feature>
<feature type="region of interest" description="Disordered" evidence="2">
    <location>
        <begin position="193"/>
        <end position="213"/>
    </location>
</feature>
<protein>
    <submittedName>
        <fullName evidence="3">Uncharacterized protein</fullName>
    </submittedName>
</protein>
<proteinExistence type="predicted"/>
<feature type="compositionally biased region" description="Polar residues" evidence="2">
    <location>
        <begin position="310"/>
        <end position="319"/>
    </location>
</feature>
<feature type="region of interest" description="Disordered" evidence="2">
    <location>
        <begin position="583"/>
        <end position="618"/>
    </location>
</feature>
<gene>
    <name evidence="3" type="ORF">Acr_22g0007000</name>
</gene>
<keyword evidence="1" id="KW-0175">Coiled coil</keyword>
<name>A0A7J0GKK5_9ERIC</name>
<feature type="region of interest" description="Disordered" evidence="2">
    <location>
        <begin position="108"/>
        <end position="139"/>
    </location>
</feature>
<evidence type="ECO:0000256" key="1">
    <source>
        <dbReference type="SAM" id="Coils"/>
    </source>
</evidence>
<sequence length="817" mass="91290">MEDYDFELHYHPGKANVVADALNRKSLNTLASISIGHPFVGTDVGETTLAKSDWVRDTTDKVVLIRKRLLTAQSRQKSYADRRKRHLEFAVEDHVFLRVSPKRGLMRFGHSGKLSPRRTEIKGRGEALKTPPAWRSDQGYDSRRSKLEIRMEIFRRDFRAIQLRKCIPIGFWRVLVEIPSILPRPMARRRQYPSSWRADEQSDGGSGELSGDDLARSHGLVLPRSREFGDKQPPKRSWATSSGVVLGRHACLNGEFYPISVAPYSKCRGGLRDFRFMSHNSNAFKSGDLNSLPSWVSDHLGEGSPYMTDEVNQSPSSPMEGSHEESSLVAIHPRLPDEGETITSTRPGKVAFYEAAFPAGLRFPLHNTIRYSISLSEFRNLFSLNSNPKPNQGWLYFKARNKNVLLGGYPSNVKGWKSKFFFVSGDEWEIPEEKSQKGAARVPRTWGIPDKHCNNPPRLFDDEMKVFEEIFRSVEESGRFSVPMLLDSKSFRRVFASPGSRASRTAGDHLPSGEAVSSSSDVELRRLLPHIPDLTLLRWTGGKVLDPILGNYLNVPSSNPSSILLGFEQPVELESDDWREAREGWGASSGTAPAKRGCDRREEGRREHTSSPSKKAKAVMARKEKGLTSALRANKASSSKQNFGCSISFLHAPEKGLGLSQRCSGPRAFFWAARLLPRVAAGVIPHRQGEGDKLTLDQTATKLFRIGQALVLGSSLAVRSREAGEQASLQEGRVASMETEVARLQKLAADFEQQLAESRAREQQSLDELAKVKGESRLVGRSPQETGALVNELREALNKTKESAVEEFKSRRNLWCG</sequence>
<dbReference type="EMBL" id="BJWL01000022">
    <property type="protein sequence ID" value="GFZ11302.1"/>
    <property type="molecule type" value="Genomic_DNA"/>
</dbReference>
<feature type="region of interest" description="Disordered" evidence="2">
    <location>
        <begin position="499"/>
        <end position="518"/>
    </location>
</feature>
<evidence type="ECO:0000313" key="4">
    <source>
        <dbReference type="Proteomes" id="UP000585474"/>
    </source>
</evidence>
<accession>A0A7J0GKK5</accession>
<keyword evidence="4" id="KW-1185">Reference proteome</keyword>
<feature type="region of interest" description="Disordered" evidence="2">
    <location>
        <begin position="303"/>
        <end position="322"/>
    </location>
</feature>
<comment type="caution">
    <text evidence="3">The sequence shown here is derived from an EMBL/GenBank/DDBJ whole genome shotgun (WGS) entry which is preliminary data.</text>
</comment>